<organism evidence="3 4">
    <name type="scientific">Luteimonas deserti</name>
    <dbReference type="NCBI Taxonomy" id="2752306"/>
    <lineage>
        <taxon>Bacteria</taxon>
        <taxon>Pseudomonadati</taxon>
        <taxon>Pseudomonadota</taxon>
        <taxon>Gammaproteobacteria</taxon>
        <taxon>Lysobacterales</taxon>
        <taxon>Lysobacteraceae</taxon>
        <taxon>Luteimonas</taxon>
    </lineage>
</organism>
<evidence type="ECO:0000313" key="4">
    <source>
        <dbReference type="Proteomes" id="UP000589896"/>
    </source>
</evidence>
<sequence length="86" mass="9562">MRIEVIQAWPRRHVVRALELADGSTVESALAMLPDIGDDVAGYAVFGVRADTGTVLRDGDRLELLRALEADPKEARRRRAALRPLR</sequence>
<dbReference type="Pfam" id="PF03658">
    <property type="entry name" value="Ub-RnfH"/>
    <property type="match status" value="1"/>
</dbReference>
<dbReference type="AlphaFoldDB" id="A0A7Z0QSW8"/>
<dbReference type="InterPro" id="IPR005346">
    <property type="entry name" value="RnfH"/>
</dbReference>
<evidence type="ECO:0000256" key="2">
    <source>
        <dbReference type="HAMAP-Rule" id="MF_00460"/>
    </source>
</evidence>
<dbReference type="InterPro" id="IPR037021">
    <property type="entry name" value="RnfH_sf"/>
</dbReference>
<dbReference type="PANTHER" id="PTHR37483:SF1">
    <property type="entry name" value="UPF0125 PROTEIN RATB"/>
    <property type="match status" value="1"/>
</dbReference>
<dbReference type="SUPFAM" id="SSF54285">
    <property type="entry name" value="MoaD/ThiS"/>
    <property type="match status" value="1"/>
</dbReference>
<keyword evidence="4" id="KW-1185">Reference proteome</keyword>
<gene>
    <name evidence="3" type="ORF">H0E82_11225</name>
</gene>
<dbReference type="HAMAP" id="MF_00460">
    <property type="entry name" value="UPF0125_RnfH"/>
    <property type="match status" value="1"/>
</dbReference>
<evidence type="ECO:0000313" key="3">
    <source>
        <dbReference type="EMBL" id="NYZ63331.1"/>
    </source>
</evidence>
<dbReference type="RefSeq" id="WP_180545527.1">
    <property type="nucleotide sequence ID" value="NZ_JACCJZ010000017.1"/>
</dbReference>
<dbReference type="Proteomes" id="UP000589896">
    <property type="component" value="Unassembled WGS sequence"/>
</dbReference>
<accession>A0A7Z0QSW8</accession>
<dbReference type="Gene3D" id="3.10.20.280">
    <property type="entry name" value="RnfH-like"/>
    <property type="match status" value="1"/>
</dbReference>
<dbReference type="InterPro" id="IPR016155">
    <property type="entry name" value="Mopterin_synth/thiamin_S_b"/>
</dbReference>
<name>A0A7Z0QSW8_9GAMM</name>
<evidence type="ECO:0000256" key="1">
    <source>
        <dbReference type="ARBA" id="ARBA00010645"/>
    </source>
</evidence>
<proteinExistence type="inferred from homology"/>
<protein>
    <recommendedName>
        <fullName evidence="2">UPF0125 protein H0E82_11225</fullName>
    </recommendedName>
</protein>
<comment type="caution">
    <text evidence="3">The sequence shown here is derived from an EMBL/GenBank/DDBJ whole genome shotgun (WGS) entry which is preliminary data.</text>
</comment>
<dbReference type="EMBL" id="JACCJZ010000017">
    <property type="protein sequence ID" value="NYZ63331.1"/>
    <property type="molecule type" value="Genomic_DNA"/>
</dbReference>
<reference evidence="3 4" key="1">
    <citation type="submission" date="2020-07" db="EMBL/GenBank/DDBJ databases">
        <title>isolation of Luteimonas sp. SJ-16.</title>
        <authorList>
            <person name="Huang X.-X."/>
            <person name="Xu L."/>
            <person name="Sun J.-Q."/>
        </authorList>
    </citation>
    <scope>NUCLEOTIDE SEQUENCE [LARGE SCALE GENOMIC DNA]</scope>
    <source>
        <strain evidence="3 4">SJ-16</strain>
    </source>
</reference>
<dbReference type="PANTHER" id="PTHR37483">
    <property type="entry name" value="UPF0125 PROTEIN RATB"/>
    <property type="match status" value="1"/>
</dbReference>
<comment type="similarity">
    <text evidence="1 2">Belongs to the UPF0125 (RnfH) family.</text>
</comment>